<keyword evidence="2" id="KW-1185">Reference proteome</keyword>
<name>A0A1H7MPY8_9NOCA</name>
<evidence type="ECO:0000313" key="2">
    <source>
        <dbReference type="Proteomes" id="UP000198677"/>
    </source>
</evidence>
<accession>A0A1H7MPY8</accession>
<sequence>MAAVRARIADPSFQWAALESWILDWDVSAEPDAVVLGKWEAGLAESATRIDAGVVWCPRRGVVIAPTGYSDKRVTDLLRQSTAAFAGIDEP</sequence>
<reference evidence="2" key="1">
    <citation type="submission" date="2016-10" db="EMBL/GenBank/DDBJ databases">
        <authorList>
            <person name="Varghese N."/>
            <person name="Submissions S."/>
        </authorList>
    </citation>
    <scope>NUCLEOTIDE SEQUENCE [LARGE SCALE GENOMIC DNA]</scope>
    <source>
        <strain evidence="2">DSM 44675</strain>
    </source>
</reference>
<organism evidence="1 2">
    <name type="scientific">Rhodococcus maanshanensis</name>
    <dbReference type="NCBI Taxonomy" id="183556"/>
    <lineage>
        <taxon>Bacteria</taxon>
        <taxon>Bacillati</taxon>
        <taxon>Actinomycetota</taxon>
        <taxon>Actinomycetes</taxon>
        <taxon>Mycobacteriales</taxon>
        <taxon>Nocardiaceae</taxon>
        <taxon>Rhodococcus</taxon>
    </lineage>
</organism>
<dbReference type="AlphaFoldDB" id="A0A1H7MPY8"/>
<evidence type="ECO:0000313" key="1">
    <source>
        <dbReference type="EMBL" id="SEL13386.1"/>
    </source>
</evidence>
<protein>
    <submittedName>
        <fullName evidence="1">Uncharacterized protein</fullName>
    </submittedName>
</protein>
<dbReference type="EMBL" id="FOAW01000006">
    <property type="protein sequence ID" value="SEL13386.1"/>
    <property type="molecule type" value="Genomic_DNA"/>
</dbReference>
<gene>
    <name evidence="1" type="ORF">SAMN05444583_106105</name>
</gene>
<proteinExistence type="predicted"/>
<dbReference type="Proteomes" id="UP000198677">
    <property type="component" value="Unassembled WGS sequence"/>
</dbReference>